<dbReference type="Pfam" id="PF00589">
    <property type="entry name" value="Phage_integrase"/>
    <property type="match status" value="1"/>
</dbReference>
<dbReference type="EMBL" id="JACORT010000004">
    <property type="protein sequence ID" value="MBC5783783.1"/>
    <property type="molecule type" value="Genomic_DNA"/>
</dbReference>
<gene>
    <name evidence="6" type="ORF">H8N03_12575</name>
</gene>
<keyword evidence="3" id="KW-0238">DNA-binding</keyword>
<dbReference type="GO" id="GO:0003677">
    <property type="term" value="F:DNA binding"/>
    <property type="evidence" value="ECO:0007669"/>
    <property type="project" value="UniProtKB-KW"/>
</dbReference>
<keyword evidence="7" id="KW-1185">Reference proteome</keyword>
<dbReference type="PROSITE" id="PS51898">
    <property type="entry name" value="TYR_RECOMBINASE"/>
    <property type="match status" value="1"/>
</dbReference>
<dbReference type="SUPFAM" id="SSF56349">
    <property type="entry name" value="DNA breaking-rejoining enzymes"/>
    <property type="match status" value="1"/>
</dbReference>
<evidence type="ECO:0000256" key="4">
    <source>
        <dbReference type="ARBA" id="ARBA00023172"/>
    </source>
</evidence>
<evidence type="ECO:0000259" key="5">
    <source>
        <dbReference type="PROSITE" id="PS51898"/>
    </source>
</evidence>
<dbReference type="RefSeq" id="WP_187076520.1">
    <property type="nucleotide sequence ID" value="NZ_JACORT010000004.1"/>
</dbReference>
<comment type="similarity">
    <text evidence="1">Belongs to the 'phage' integrase family.</text>
</comment>
<evidence type="ECO:0000256" key="2">
    <source>
        <dbReference type="ARBA" id="ARBA00022908"/>
    </source>
</evidence>
<dbReference type="GO" id="GO:0015074">
    <property type="term" value="P:DNA integration"/>
    <property type="evidence" value="ECO:0007669"/>
    <property type="project" value="UniProtKB-KW"/>
</dbReference>
<name>A0A923MS48_9BURK</name>
<evidence type="ECO:0000256" key="1">
    <source>
        <dbReference type="ARBA" id="ARBA00008857"/>
    </source>
</evidence>
<dbReference type="AlphaFoldDB" id="A0A923MS48"/>
<organism evidence="6 7">
    <name type="scientific">Ramlibacter cellulosilyticus</name>
    <dbReference type="NCBI Taxonomy" id="2764187"/>
    <lineage>
        <taxon>Bacteria</taxon>
        <taxon>Pseudomonadati</taxon>
        <taxon>Pseudomonadota</taxon>
        <taxon>Betaproteobacteria</taxon>
        <taxon>Burkholderiales</taxon>
        <taxon>Comamonadaceae</taxon>
        <taxon>Ramlibacter</taxon>
    </lineage>
</organism>
<dbReference type="InterPro" id="IPR002104">
    <property type="entry name" value="Integrase_catalytic"/>
</dbReference>
<proteinExistence type="inferred from homology"/>
<sequence>MPTFSQLPSGKWRVQVRRAGLYRAATFPTKREARDWATAIEAQANHIAAGGFAPVPKTATVKDLIDKYREEHSREAGKTKAATLEMLARELGHVRLTGLNAVVLRDFIDRRVKAGAGGVTVAGDLSFLSAVLKWGRHARQLDINDKLALDARASLKVRGLNTRSKERAREPTDEELERLFAHWGGNARQRIDMALLCRFALATGMRQNEICSLRVEDVDRGRRTVVIRDRKDPQKKEGNDQLVPLLPSAWVMLEPLIEGRTEGAVFENTRAASVSTAFTRACAVVGIKNLRFHDLRHRATAEFFRMGLDIPRVALLTGHKTWAMLRRYTDVKPEDVFAALK</sequence>
<evidence type="ECO:0000256" key="3">
    <source>
        <dbReference type="ARBA" id="ARBA00023125"/>
    </source>
</evidence>
<dbReference type="PANTHER" id="PTHR30349">
    <property type="entry name" value="PHAGE INTEGRASE-RELATED"/>
    <property type="match status" value="1"/>
</dbReference>
<dbReference type="CDD" id="cd00796">
    <property type="entry name" value="INT_Rci_Hp1_C"/>
    <property type="match status" value="1"/>
</dbReference>
<feature type="domain" description="Tyr recombinase" evidence="5">
    <location>
        <begin position="166"/>
        <end position="341"/>
    </location>
</feature>
<evidence type="ECO:0000313" key="6">
    <source>
        <dbReference type="EMBL" id="MBC5783783.1"/>
    </source>
</evidence>
<dbReference type="InterPro" id="IPR013762">
    <property type="entry name" value="Integrase-like_cat_sf"/>
</dbReference>
<dbReference type="Gene3D" id="1.10.443.10">
    <property type="entry name" value="Intergrase catalytic core"/>
    <property type="match status" value="1"/>
</dbReference>
<evidence type="ECO:0000313" key="7">
    <source>
        <dbReference type="Proteomes" id="UP000608513"/>
    </source>
</evidence>
<accession>A0A923MS48</accession>
<reference evidence="6" key="1">
    <citation type="submission" date="2020-08" db="EMBL/GenBank/DDBJ databases">
        <title>Ramlibacter sp. USB13 16S ribosomal RNA gene genome sequencing and assembly.</title>
        <authorList>
            <person name="Kang M."/>
        </authorList>
    </citation>
    <scope>NUCLEOTIDE SEQUENCE</scope>
    <source>
        <strain evidence="6">USB13</strain>
    </source>
</reference>
<comment type="caution">
    <text evidence="6">The sequence shown here is derived from an EMBL/GenBank/DDBJ whole genome shotgun (WGS) entry which is preliminary data.</text>
</comment>
<dbReference type="Proteomes" id="UP000608513">
    <property type="component" value="Unassembled WGS sequence"/>
</dbReference>
<dbReference type="InterPro" id="IPR050090">
    <property type="entry name" value="Tyrosine_recombinase_XerCD"/>
</dbReference>
<dbReference type="PANTHER" id="PTHR30349:SF41">
    <property type="entry name" value="INTEGRASE_RECOMBINASE PROTEIN MJ0367-RELATED"/>
    <property type="match status" value="1"/>
</dbReference>
<dbReference type="InterPro" id="IPR011010">
    <property type="entry name" value="DNA_brk_join_enz"/>
</dbReference>
<protein>
    <submittedName>
        <fullName evidence="6">Site-specific integrase</fullName>
    </submittedName>
</protein>
<keyword evidence="4" id="KW-0233">DNA recombination</keyword>
<keyword evidence="2" id="KW-0229">DNA integration</keyword>
<dbReference type="GO" id="GO:0006310">
    <property type="term" value="P:DNA recombination"/>
    <property type="evidence" value="ECO:0007669"/>
    <property type="project" value="UniProtKB-KW"/>
</dbReference>